<dbReference type="GO" id="GO:0005634">
    <property type="term" value="C:nucleus"/>
    <property type="evidence" value="ECO:0007669"/>
    <property type="project" value="UniProtKB-SubCell"/>
</dbReference>
<dbReference type="SUPFAM" id="SSF50891">
    <property type="entry name" value="Cyclophilin-like"/>
    <property type="match status" value="1"/>
</dbReference>
<keyword evidence="6 10" id="KW-0694">RNA-binding</keyword>
<keyword evidence="14" id="KW-1185">Reference proteome</keyword>
<dbReference type="SUPFAM" id="SSF54928">
    <property type="entry name" value="RNA-binding domain, RBD"/>
    <property type="match status" value="1"/>
</dbReference>
<evidence type="ECO:0000256" key="6">
    <source>
        <dbReference type="ARBA" id="ARBA00022884"/>
    </source>
</evidence>
<sequence length="244" mass="27071">MAVAGDASTTGVSGSQFFITTADDLDYLDGKYTAFGYLAEGWDTLARINDCICDDAGRPLKDVRIRHTVVLDDPFPDPPGLRVPSRSPEPTREALDSVLRIGEDEEIEDDRPPEEIEREVRDQEAKAQALTLEMVGDLPFAEIKPPENVLFVCKLNPVTRDEDLELIFSRFGTVNSCEVIRDKKTGDSLSYAFVEFEDREACEEVNYGERAAASWSLNYSFPTAAFSSSLMHVSNSLLILCDAT</sequence>
<evidence type="ECO:0000256" key="10">
    <source>
        <dbReference type="PROSITE-ProRule" id="PRU00176"/>
    </source>
</evidence>
<evidence type="ECO:0000256" key="8">
    <source>
        <dbReference type="ARBA" id="ARBA00023235"/>
    </source>
</evidence>
<dbReference type="InterPro" id="IPR035979">
    <property type="entry name" value="RBD_domain_sf"/>
</dbReference>
<keyword evidence="9" id="KW-0539">Nucleus</keyword>
<dbReference type="InterPro" id="IPR002130">
    <property type="entry name" value="Cyclophilin-type_PPIase_dom"/>
</dbReference>
<dbReference type="Pfam" id="PF00076">
    <property type="entry name" value="RRM_1"/>
    <property type="match status" value="1"/>
</dbReference>
<gene>
    <name evidence="13" type="ORF">BJ554DRAFT_7184</name>
</gene>
<dbReference type="InterPro" id="IPR029000">
    <property type="entry name" value="Cyclophilin-like_dom_sf"/>
</dbReference>
<accession>A0A8H7ZX38</accession>
<evidence type="ECO:0000256" key="5">
    <source>
        <dbReference type="ARBA" id="ARBA00013194"/>
    </source>
</evidence>
<evidence type="ECO:0000256" key="1">
    <source>
        <dbReference type="ARBA" id="ARBA00000971"/>
    </source>
</evidence>
<dbReference type="Gene3D" id="2.40.100.10">
    <property type="entry name" value="Cyclophilin-like"/>
    <property type="match status" value="1"/>
</dbReference>
<dbReference type="Proteomes" id="UP000673691">
    <property type="component" value="Unassembled WGS sequence"/>
</dbReference>
<evidence type="ECO:0000313" key="13">
    <source>
        <dbReference type="EMBL" id="KAG5460727.1"/>
    </source>
</evidence>
<dbReference type="PROSITE" id="PS50072">
    <property type="entry name" value="CSA_PPIASE_2"/>
    <property type="match status" value="1"/>
</dbReference>
<comment type="catalytic activity">
    <reaction evidence="1">
        <text>[protein]-peptidylproline (omega=180) = [protein]-peptidylproline (omega=0)</text>
        <dbReference type="Rhea" id="RHEA:16237"/>
        <dbReference type="Rhea" id="RHEA-COMP:10747"/>
        <dbReference type="Rhea" id="RHEA-COMP:10748"/>
        <dbReference type="ChEBI" id="CHEBI:83833"/>
        <dbReference type="ChEBI" id="CHEBI:83834"/>
        <dbReference type="EC" id="5.2.1.8"/>
    </reaction>
</comment>
<evidence type="ECO:0000259" key="12">
    <source>
        <dbReference type="PROSITE" id="PS50102"/>
    </source>
</evidence>
<comment type="function">
    <text evidence="2">PPIases accelerate the folding of proteins. It catalyzes the cis-trans isomerization of proline imidic peptide bonds in oligopeptides.</text>
</comment>
<keyword evidence="7" id="KW-0697">Rotamase</keyword>
<dbReference type="Pfam" id="PF00160">
    <property type="entry name" value="Pro_isomerase"/>
    <property type="match status" value="1"/>
</dbReference>
<dbReference type="InterPro" id="IPR000504">
    <property type="entry name" value="RRM_dom"/>
</dbReference>
<comment type="subcellular location">
    <subcellularLocation>
        <location evidence="3">Nucleus</location>
    </subcellularLocation>
</comment>
<evidence type="ECO:0000259" key="11">
    <source>
        <dbReference type="PROSITE" id="PS50072"/>
    </source>
</evidence>
<dbReference type="InterPro" id="IPR035542">
    <property type="entry name" value="CRIP"/>
</dbReference>
<comment type="similarity">
    <text evidence="4">Belongs to the cyclophilin-type PPIase family. PPIL4 subfamily.</text>
</comment>
<dbReference type="Gene3D" id="3.30.70.330">
    <property type="match status" value="1"/>
</dbReference>
<dbReference type="PANTHER" id="PTHR45843">
    <property type="entry name" value="PEPTIDYL-PROLYL CIS-TRANS ISOMERASE-LIKE 4"/>
    <property type="match status" value="1"/>
</dbReference>
<reference evidence="13 14" key="1">
    <citation type="journal article" name="Sci. Rep.">
        <title>Genome-scale phylogenetic analyses confirm Olpidium as the closest living zoosporic fungus to the non-flagellated, terrestrial fungi.</title>
        <authorList>
            <person name="Chang Y."/>
            <person name="Rochon D."/>
            <person name="Sekimoto S."/>
            <person name="Wang Y."/>
            <person name="Chovatia M."/>
            <person name="Sandor L."/>
            <person name="Salamov A."/>
            <person name="Grigoriev I.V."/>
            <person name="Stajich J.E."/>
            <person name="Spatafora J.W."/>
        </authorList>
    </citation>
    <scope>NUCLEOTIDE SEQUENCE [LARGE SCALE GENOMIC DNA]</scope>
    <source>
        <strain evidence="13">S191</strain>
    </source>
</reference>
<keyword evidence="8" id="KW-0413">Isomerase</keyword>
<evidence type="ECO:0000313" key="14">
    <source>
        <dbReference type="Proteomes" id="UP000673691"/>
    </source>
</evidence>
<dbReference type="GO" id="GO:0003755">
    <property type="term" value="F:peptidyl-prolyl cis-trans isomerase activity"/>
    <property type="evidence" value="ECO:0007669"/>
    <property type="project" value="UniProtKB-KW"/>
</dbReference>
<feature type="domain" description="PPIase cyclophilin-type" evidence="11">
    <location>
        <begin position="1"/>
        <end position="70"/>
    </location>
</feature>
<dbReference type="PANTHER" id="PTHR45843:SF1">
    <property type="entry name" value="PEPTIDYL-PROLYL CIS-TRANS ISOMERASE-LIKE 4"/>
    <property type="match status" value="1"/>
</dbReference>
<evidence type="ECO:0000256" key="9">
    <source>
        <dbReference type="ARBA" id="ARBA00023242"/>
    </source>
</evidence>
<evidence type="ECO:0000256" key="4">
    <source>
        <dbReference type="ARBA" id="ARBA00010739"/>
    </source>
</evidence>
<dbReference type="SMART" id="SM00360">
    <property type="entry name" value="RRM"/>
    <property type="match status" value="1"/>
</dbReference>
<dbReference type="AlphaFoldDB" id="A0A8H7ZX38"/>
<evidence type="ECO:0000256" key="2">
    <source>
        <dbReference type="ARBA" id="ARBA00002388"/>
    </source>
</evidence>
<name>A0A8H7ZX38_9FUNG</name>
<dbReference type="GO" id="GO:0003723">
    <property type="term" value="F:RNA binding"/>
    <property type="evidence" value="ECO:0007669"/>
    <property type="project" value="UniProtKB-UniRule"/>
</dbReference>
<dbReference type="EMBL" id="JAEFCI010004803">
    <property type="protein sequence ID" value="KAG5460727.1"/>
    <property type="molecule type" value="Genomic_DNA"/>
</dbReference>
<feature type="domain" description="RRM" evidence="12">
    <location>
        <begin position="148"/>
        <end position="205"/>
    </location>
</feature>
<proteinExistence type="inferred from homology"/>
<comment type="caution">
    <text evidence="13">The sequence shown here is derived from an EMBL/GenBank/DDBJ whole genome shotgun (WGS) entry which is preliminary data.</text>
</comment>
<evidence type="ECO:0000256" key="7">
    <source>
        <dbReference type="ARBA" id="ARBA00023110"/>
    </source>
</evidence>
<organism evidence="13 14">
    <name type="scientific">Olpidium bornovanus</name>
    <dbReference type="NCBI Taxonomy" id="278681"/>
    <lineage>
        <taxon>Eukaryota</taxon>
        <taxon>Fungi</taxon>
        <taxon>Fungi incertae sedis</taxon>
        <taxon>Olpidiomycota</taxon>
        <taxon>Olpidiomycotina</taxon>
        <taxon>Olpidiomycetes</taxon>
        <taxon>Olpidiales</taxon>
        <taxon>Olpidiaceae</taxon>
        <taxon>Olpidium</taxon>
    </lineage>
</organism>
<dbReference type="InterPro" id="IPR012677">
    <property type="entry name" value="Nucleotide-bd_a/b_plait_sf"/>
</dbReference>
<dbReference type="PROSITE" id="PS50102">
    <property type="entry name" value="RRM"/>
    <property type="match status" value="1"/>
</dbReference>
<protein>
    <recommendedName>
        <fullName evidence="5">peptidylprolyl isomerase</fullName>
        <ecNumber evidence="5">5.2.1.8</ecNumber>
    </recommendedName>
</protein>
<evidence type="ECO:0000256" key="3">
    <source>
        <dbReference type="ARBA" id="ARBA00004123"/>
    </source>
</evidence>
<dbReference type="OrthoDB" id="2083at2759"/>
<dbReference type="EC" id="5.2.1.8" evidence="5"/>